<reference evidence="1 2" key="1">
    <citation type="journal article" date="2017" name="Nat. Commun.">
        <title>Genome assembly with in vitro proximity ligation data and whole-genome triplication in lettuce.</title>
        <authorList>
            <person name="Reyes-Chin-Wo S."/>
            <person name="Wang Z."/>
            <person name="Yang X."/>
            <person name="Kozik A."/>
            <person name="Arikit S."/>
            <person name="Song C."/>
            <person name="Xia L."/>
            <person name="Froenicke L."/>
            <person name="Lavelle D.O."/>
            <person name="Truco M.J."/>
            <person name="Xia R."/>
            <person name="Zhu S."/>
            <person name="Xu C."/>
            <person name="Xu H."/>
            <person name="Xu X."/>
            <person name="Cox K."/>
            <person name="Korf I."/>
            <person name="Meyers B.C."/>
            <person name="Michelmore R.W."/>
        </authorList>
    </citation>
    <scope>NUCLEOTIDE SEQUENCE [LARGE SCALE GENOMIC DNA]</scope>
    <source>
        <strain evidence="2">cv. Salinas</strain>
        <tissue evidence="1">Seedlings</tissue>
    </source>
</reference>
<protein>
    <submittedName>
        <fullName evidence="1">Uncharacterized protein</fullName>
    </submittedName>
</protein>
<proteinExistence type="predicted"/>
<name>A0A9R1W6Y8_LACSA</name>
<sequence length="150" mass="17398">MVQNSLWKIIMSSIHNLNDKSAHYIARKSSTGVWSNIYRAVNHLHDINIDHKSLFKLIPESTYCFLLGDCISKVGFSWNWKIKNPASFEELNELLQLYNVIGDLNIDGSSKYGFRFILSPNGDYTVKYMRKLINSKLITYSGPNICWRFL</sequence>
<dbReference type="EMBL" id="NBSK02000003">
    <property type="protein sequence ID" value="KAJ0218328.1"/>
    <property type="molecule type" value="Genomic_DNA"/>
</dbReference>
<evidence type="ECO:0000313" key="1">
    <source>
        <dbReference type="EMBL" id="KAJ0218328.1"/>
    </source>
</evidence>
<dbReference type="AlphaFoldDB" id="A0A9R1W6Y8"/>
<dbReference type="Proteomes" id="UP000235145">
    <property type="component" value="Unassembled WGS sequence"/>
</dbReference>
<organism evidence="1 2">
    <name type="scientific">Lactuca sativa</name>
    <name type="common">Garden lettuce</name>
    <dbReference type="NCBI Taxonomy" id="4236"/>
    <lineage>
        <taxon>Eukaryota</taxon>
        <taxon>Viridiplantae</taxon>
        <taxon>Streptophyta</taxon>
        <taxon>Embryophyta</taxon>
        <taxon>Tracheophyta</taxon>
        <taxon>Spermatophyta</taxon>
        <taxon>Magnoliopsida</taxon>
        <taxon>eudicotyledons</taxon>
        <taxon>Gunneridae</taxon>
        <taxon>Pentapetalae</taxon>
        <taxon>asterids</taxon>
        <taxon>campanulids</taxon>
        <taxon>Asterales</taxon>
        <taxon>Asteraceae</taxon>
        <taxon>Cichorioideae</taxon>
        <taxon>Cichorieae</taxon>
        <taxon>Lactucinae</taxon>
        <taxon>Lactuca</taxon>
    </lineage>
</organism>
<gene>
    <name evidence="1" type="ORF">LSAT_V11C300111540</name>
</gene>
<evidence type="ECO:0000313" key="2">
    <source>
        <dbReference type="Proteomes" id="UP000235145"/>
    </source>
</evidence>
<comment type="caution">
    <text evidence="1">The sequence shown here is derived from an EMBL/GenBank/DDBJ whole genome shotgun (WGS) entry which is preliminary data.</text>
</comment>
<keyword evidence="2" id="KW-1185">Reference proteome</keyword>
<accession>A0A9R1W6Y8</accession>